<dbReference type="SMART" id="SM00771">
    <property type="entry name" value="ZipA_C"/>
    <property type="match status" value="1"/>
</dbReference>
<sequence length="329" mass="36846">MVVFKSLFEIFLSDAQRFQIGSREYVYAIVAIYRNHKIVEILTMQDLRLILIIVGVTAIIALLFHSLWIGNKERSALFRDRSIQPKRPQENNQTLFDDEGVGEVRVVTSLTPDKVFPRQIDKKNKIKHVQSTDKVKPGLAKKVSPQTEAIPLAAQEANTNNDQPMKDQSCTDTDEKNLLSEAKLSEPESDKQRSEKLLVLHVVAHQGNVLSGDLLLPIIFQEVFHFGEMNIFHRHANPAGDGAVLFSLANMIKPGSFDLNSMPDFTTPGVSIFMMLPSACGKASQNFKLMLQSAQRIADAVGGVVQDDEHRMMTPQKLAEYNNCVRCSI</sequence>
<evidence type="ECO:0000256" key="3">
    <source>
        <dbReference type="ARBA" id="ARBA00022618"/>
    </source>
</evidence>
<evidence type="ECO:0000313" key="13">
    <source>
        <dbReference type="Proteomes" id="UP000504714"/>
    </source>
</evidence>
<dbReference type="InterPro" id="IPR011919">
    <property type="entry name" value="Cell_div_ZipA"/>
</dbReference>
<feature type="compositionally biased region" description="Polar residues" evidence="10">
    <location>
        <begin position="156"/>
        <end position="171"/>
    </location>
</feature>
<feature type="domain" description="ZipA C-terminal FtsZ-binding" evidence="11">
    <location>
        <begin position="194"/>
        <end position="325"/>
    </location>
</feature>
<dbReference type="NCBIfam" id="TIGR02205">
    <property type="entry name" value="septum_zipA"/>
    <property type="match status" value="1"/>
</dbReference>
<keyword evidence="1 8" id="KW-1003">Cell membrane</keyword>
<evidence type="ECO:0000256" key="8">
    <source>
        <dbReference type="HAMAP-Rule" id="MF_00509"/>
    </source>
</evidence>
<keyword evidence="4 8" id="KW-0812">Transmembrane</keyword>
<dbReference type="InterPro" id="IPR036765">
    <property type="entry name" value="ZipA_FtsZ-bd_C_sf"/>
</dbReference>
<gene>
    <name evidence="8 12" type="primary">zipA</name>
    <name evidence="12" type="ORF">RINTU1_12300</name>
</gene>
<comment type="caution">
    <text evidence="12">The sequence shown here is derived from an EMBL/GenBank/DDBJ whole genome shotgun (WGS) entry which is preliminary data.</text>
</comment>
<name>A0A6L2ZMA8_9ENTR</name>
<reference evidence="12 13" key="1">
    <citation type="submission" date="2020-06" db="EMBL/GenBank/DDBJ databases">
        <title>The genome sequence of Candidatus Regiella insecticola strain Tut.</title>
        <authorList>
            <person name="Nikoh N."/>
            <person name="Tsuchida T."/>
            <person name="Koga R."/>
            <person name="Oshima K."/>
            <person name="Hattori M."/>
            <person name="Fukatsu T."/>
        </authorList>
    </citation>
    <scope>NUCLEOTIDE SEQUENCE [LARGE SCALE GENOMIC DNA]</scope>
    <source>
        <strain evidence="12 13">Tut</strain>
    </source>
</reference>
<dbReference type="Proteomes" id="UP000504714">
    <property type="component" value="Unassembled WGS sequence"/>
</dbReference>
<evidence type="ECO:0000256" key="9">
    <source>
        <dbReference type="RuleBase" id="RU003612"/>
    </source>
</evidence>
<keyword evidence="7 8" id="KW-0131">Cell cycle</keyword>
<proteinExistence type="inferred from homology"/>
<keyword evidence="2 8" id="KW-0997">Cell inner membrane</keyword>
<comment type="subunit">
    <text evidence="8">Interacts with FtsZ via their C-terminal domains.</text>
</comment>
<feature type="region of interest" description="Disordered" evidence="10">
    <location>
        <begin position="154"/>
        <end position="173"/>
    </location>
</feature>
<dbReference type="PANTHER" id="PTHR38685:SF1">
    <property type="entry name" value="CELL DIVISION PROTEIN ZIPA"/>
    <property type="match status" value="1"/>
</dbReference>
<evidence type="ECO:0000256" key="6">
    <source>
        <dbReference type="ARBA" id="ARBA00023136"/>
    </source>
</evidence>
<evidence type="ECO:0000256" key="4">
    <source>
        <dbReference type="ARBA" id="ARBA00022692"/>
    </source>
</evidence>
<evidence type="ECO:0000256" key="7">
    <source>
        <dbReference type="ARBA" id="ARBA00023306"/>
    </source>
</evidence>
<feature type="transmembrane region" description="Helical" evidence="8">
    <location>
        <begin position="49"/>
        <end position="69"/>
    </location>
</feature>
<accession>A0A6L2ZMA8</accession>
<dbReference type="GO" id="GO:0032153">
    <property type="term" value="C:cell division site"/>
    <property type="evidence" value="ECO:0007669"/>
    <property type="project" value="UniProtKB-UniRule"/>
</dbReference>
<evidence type="ECO:0000259" key="11">
    <source>
        <dbReference type="SMART" id="SM00771"/>
    </source>
</evidence>
<protein>
    <recommendedName>
        <fullName evidence="8 9">Cell division protein ZipA</fullName>
    </recommendedName>
</protein>
<evidence type="ECO:0000313" key="12">
    <source>
        <dbReference type="EMBL" id="GFN45876.1"/>
    </source>
</evidence>
<keyword evidence="3 8" id="KW-0132">Cell division</keyword>
<evidence type="ECO:0000256" key="2">
    <source>
        <dbReference type="ARBA" id="ARBA00022519"/>
    </source>
</evidence>
<keyword evidence="5 8" id="KW-1133">Transmembrane helix</keyword>
<dbReference type="GO" id="GO:0005886">
    <property type="term" value="C:plasma membrane"/>
    <property type="evidence" value="ECO:0007669"/>
    <property type="project" value="UniProtKB-SubCell"/>
</dbReference>
<keyword evidence="6 8" id="KW-0472">Membrane</keyword>
<dbReference type="GO" id="GO:0043093">
    <property type="term" value="P:FtsZ-dependent cytokinesis"/>
    <property type="evidence" value="ECO:0007669"/>
    <property type="project" value="UniProtKB-UniRule"/>
</dbReference>
<comment type="similarity">
    <text evidence="8 9">Belongs to the ZipA family.</text>
</comment>
<comment type="function">
    <text evidence="8 9">Essential cell division protein that stabilizes the FtsZ protofilaments by cross-linking them and that serves as a cytoplasmic membrane anchor for the Z ring. Also required for the recruitment to the septal ring of downstream cell division proteins.</text>
</comment>
<organism evidence="12 13">
    <name type="scientific">Candidatus Regiella insecticola</name>
    <dbReference type="NCBI Taxonomy" id="138073"/>
    <lineage>
        <taxon>Bacteria</taxon>
        <taxon>Pseudomonadati</taxon>
        <taxon>Pseudomonadota</taxon>
        <taxon>Gammaproteobacteria</taxon>
        <taxon>Enterobacterales</taxon>
        <taxon>Enterobacteriaceae</taxon>
        <taxon>aphid secondary symbionts</taxon>
        <taxon>Candidatus Regiella</taxon>
    </lineage>
</organism>
<dbReference type="SUPFAM" id="SSF64383">
    <property type="entry name" value="Cell-division protein ZipA, C-terminal domain"/>
    <property type="match status" value="1"/>
</dbReference>
<evidence type="ECO:0000256" key="5">
    <source>
        <dbReference type="ARBA" id="ARBA00022989"/>
    </source>
</evidence>
<dbReference type="Gene3D" id="3.30.1400.10">
    <property type="entry name" value="ZipA, C-terminal FtsZ-binding domain"/>
    <property type="match status" value="1"/>
</dbReference>
<dbReference type="PANTHER" id="PTHR38685">
    <property type="entry name" value="CELL DIVISION PROTEIN ZIPA"/>
    <property type="match status" value="1"/>
</dbReference>
<dbReference type="HAMAP" id="MF_00509">
    <property type="entry name" value="ZipA"/>
    <property type="match status" value="1"/>
</dbReference>
<dbReference type="InterPro" id="IPR007449">
    <property type="entry name" value="ZipA_FtsZ-bd_C"/>
</dbReference>
<comment type="subcellular location">
    <subcellularLocation>
        <location evidence="8">Cell inner membrane</location>
        <topology evidence="8">Single-pass type I membrane protein</topology>
    </subcellularLocation>
    <text evidence="8">Localizes to the Z ring in an FtsZ-dependent manner.</text>
</comment>
<dbReference type="Pfam" id="PF04354">
    <property type="entry name" value="ZipA_C"/>
    <property type="match status" value="1"/>
</dbReference>
<dbReference type="EMBL" id="BLXO01000002">
    <property type="protein sequence ID" value="GFN45876.1"/>
    <property type="molecule type" value="Genomic_DNA"/>
</dbReference>
<evidence type="ECO:0000256" key="10">
    <source>
        <dbReference type="SAM" id="MobiDB-lite"/>
    </source>
</evidence>
<dbReference type="GO" id="GO:0000917">
    <property type="term" value="P:division septum assembly"/>
    <property type="evidence" value="ECO:0007669"/>
    <property type="project" value="TreeGrafter"/>
</dbReference>
<dbReference type="AlphaFoldDB" id="A0A6L2ZMA8"/>
<evidence type="ECO:0000256" key="1">
    <source>
        <dbReference type="ARBA" id="ARBA00022475"/>
    </source>
</evidence>